<feature type="domain" description="Sugar-binding" evidence="5">
    <location>
        <begin position="66"/>
        <end position="314"/>
    </location>
</feature>
<evidence type="ECO:0000256" key="4">
    <source>
        <dbReference type="ARBA" id="ARBA00023163"/>
    </source>
</evidence>
<dbReference type="Gene3D" id="1.10.10.10">
    <property type="entry name" value="Winged helix-like DNA-binding domain superfamily/Winged helix DNA-binding domain"/>
    <property type="match status" value="1"/>
</dbReference>
<reference evidence="6 7" key="1">
    <citation type="submission" date="2023-07" db="EMBL/GenBank/DDBJ databases">
        <title>Sorghum-associated microbial communities from plants grown in Nebraska, USA.</title>
        <authorList>
            <person name="Schachtman D."/>
        </authorList>
    </citation>
    <scope>NUCLEOTIDE SEQUENCE [LARGE SCALE GENOMIC DNA]</scope>
    <source>
        <strain evidence="6 7">2980</strain>
    </source>
</reference>
<dbReference type="PANTHER" id="PTHR34294">
    <property type="entry name" value="TRANSCRIPTIONAL REGULATOR-RELATED"/>
    <property type="match status" value="1"/>
</dbReference>
<gene>
    <name evidence="6" type="ORF">J2Y69_003042</name>
</gene>
<evidence type="ECO:0000256" key="1">
    <source>
        <dbReference type="ARBA" id="ARBA00010466"/>
    </source>
</evidence>
<dbReference type="InterPro" id="IPR037171">
    <property type="entry name" value="NagB/RpiA_transferase-like"/>
</dbReference>
<keyword evidence="3" id="KW-0238">DNA-binding</keyword>
<comment type="similarity">
    <text evidence="1">Belongs to the SorC transcriptional regulatory family.</text>
</comment>
<dbReference type="Proteomes" id="UP001259347">
    <property type="component" value="Unassembled WGS sequence"/>
</dbReference>
<proteinExistence type="inferred from homology"/>
<dbReference type="InterPro" id="IPR007324">
    <property type="entry name" value="Sugar-bd_dom_put"/>
</dbReference>
<dbReference type="InterPro" id="IPR051054">
    <property type="entry name" value="SorC_transcr_regulators"/>
</dbReference>
<dbReference type="PANTHER" id="PTHR34294:SF1">
    <property type="entry name" value="TRANSCRIPTIONAL REGULATOR LSRR"/>
    <property type="match status" value="1"/>
</dbReference>
<dbReference type="SUPFAM" id="SSF100950">
    <property type="entry name" value="NagB/RpiA/CoA transferase-like"/>
    <property type="match status" value="1"/>
</dbReference>
<comment type="caution">
    <text evidence="6">The sequence shown here is derived from an EMBL/GenBank/DDBJ whole genome shotgun (WGS) entry which is preliminary data.</text>
</comment>
<dbReference type="RefSeq" id="WP_310022242.1">
    <property type="nucleotide sequence ID" value="NZ_JAVDUM010000014.1"/>
</dbReference>
<dbReference type="InterPro" id="IPR036388">
    <property type="entry name" value="WH-like_DNA-bd_sf"/>
</dbReference>
<dbReference type="EMBL" id="JAVDUM010000014">
    <property type="protein sequence ID" value="MDR6868426.1"/>
    <property type="molecule type" value="Genomic_DNA"/>
</dbReference>
<name>A0ABU1SFR4_9MICO</name>
<evidence type="ECO:0000313" key="7">
    <source>
        <dbReference type="Proteomes" id="UP001259347"/>
    </source>
</evidence>
<dbReference type="Gene3D" id="3.40.50.1360">
    <property type="match status" value="1"/>
</dbReference>
<evidence type="ECO:0000313" key="6">
    <source>
        <dbReference type="EMBL" id="MDR6868426.1"/>
    </source>
</evidence>
<protein>
    <submittedName>
        <fullName evidence="6">Deoxyribonucleoside regulator</fullName>
    </submittedName>
</protein>
<organism evidence="6 7">
    <name type="scientific">Microbacterium resistens</name>
    <dbReference type="NCBI Taxonomy" id="156977"/>
    <lineage>
        <taxon>Bacteria</taxon>
        <taxon>Bacillati</taxon>
        <taxon>Actinomycetota</taxon>
        <taxon>Actinomycetes</taxon>
        <taxon>Micrococcales</taxon>
        <taxon>Microbacteriaceae</taxon>
        <taxon>Microbacterium</taxon>
    </lineage>
</organism>
<keyword evidence="7" id="KW-1185">Reference proteome</keyword>
<evidence type="ECO:0000259" key="5">
    <source>
        <dbReference type="Pfam" id="PF04198"/>
    </source>
</evidence>
<sequence>MPAPANDNELLAVRVAELYYDENRTQDEIGALLQISRWKVGRLLAQAREDGIVRIEIVHPRARRLGVERLLRERFGLADAVVVPVGGAEDETLGRVAQAAADHLGSLRPMPKTLAVSWGRTLTAVADRLPDGWARGVTVVQMNGGVSVNRRPGGAASLAATVAQRANGQVALLPSPAILERLETKQAIENDRTVAGVLEQAASADAYLFTAGVCDATSAHVQNGYLGADDIADLARRGAVGDVLGRYIDADGHIVAPELDARTVGLSLDRLRAARTSVFVTAGRAKHDIARTVVSSGLCTMMVTDEETALTLLEEK</sequence>
<accession>A0ABU1SFR4</accession>
<evidence type="ECO:0000256" key="2">
    <source>
        <dbReference type="ARBA" id="ARBA00023015"/>
    </source>
</evidence>
<evidence type="ECO:0000256" key="3">
    <source>
        <dbReference type="ARBA" id="ARBA00023125"/>
    </source>
</evidence>
<dbReference type="Pfam" id="PF04198">
    <property type="entry name" value="Sugar-bind"/>
    <property type="match status" value="1"/>
</dbReference>
<keyword evidence="4" id="KW-0804">Transcription</keyword>
<keyword evidence="2" id="KW-0805">Transcription regulation</keyword>